<reference evidence="10 11" key="1">
    <citation type="submission" date="2024-09" db="EMBL/GenBank/DDBJ databases">
        <title>Itraconazole resistance in Madurella fahalii resulting from another homologue of gene encoding cytochrome P450 14-alpha sterol demethylase (CYP51).</title>
        <authorList>
            <person name="Yoshioka I."/>
            <person name="Fahal A.H."/>
            <person name="Kaneko S."/>
            <person name="Yaguchi T."/>
        </authorList>
    </citation>
    <scope>NUCLEOTIDE SEQUENCE [LARGE SCALE GENOMIC DNA]</scope>
    <source>
        <strain evidence="10 11">IFM 68171</strain>
    </source>
</reference>
<feature type="domain" description="Histidine kinase" evidence="8">
    <location>
        <begin position="598"/>
        <end position="858"/>
    </location>
</feature>
<evidence type="ECO:0000256" key="7">
    <source>
        <dbReference type="SAM" id="MobiDB-lite"/>
    </source>
</evidence>
<evidence type="ECO:0000313" key="11">
    <source>
        <dbReference type="Proteomes" id="UP001628179"/>
    </source>
</evidence>
<feature type="compositionally biased region" description="Polar residues" evidence="7">
    <location>
        <begin position="355"/>
        <end position="375"/>
    </location>
</feature>
<dbReference type="SUPFAM" id="SSF55874">
    <property type="entry name" value="ATPase domain of HSP90 chaperone/DNA topoisomerase II/histidine kinase"/>
    <property type="match status" value="1"/>
</dbReference>
<sequence>MLIPVDSIDGVASAAACVEPESSERARQREIAAYLSAASFPPGLPVAFQEKPFLNTDPTLNALTQLGALRLGVDRAFVSLIDRQYQYVVAEITRSHSLAEMKCAPDDSIAIGVCKLNNCDGVCPATMKAFMDETGEWVRTGPDVIANRTRYIINDFRTHPDYKDRPYVTGYPYFTSYLEVPLVSPLGYLLGSYCVVDSKHNDFDSDDIVGVMNEAASAIMAHLENVKIRQSRDRSQQLIQGLSGFIRHQPPIQHPGPFRDTAPPEGARKPGNPIPPTVGLATDLRGSFTAGRQGGSDDSTDMLSSGGSACQPPPNVASSSLESAQSALSLSSTPPQGGSETPPTTPRDELDENPIEQQLQTDASATRPGPSSTRSDASEPHGFISSVNIKATFFRAAATIQRSMDLDGLMFLDAVPSSYVDRLDQQPVDVRGEPRHTFVEGPFCPAIVKSVIGPEGEIATHSAQTQLPEVSLQRFIRAYPEGHVFTADELGPIDDSYGVGKPFQSQTTADSKSLRLTNDIAALFRVLPAARYVVFLPLWHFQRECWYAAALGWVEDPTRAIGVTDIGLVSAFGNSVMAEVLRLEALAASRAKSDFVSSLSHELRSPLHGIMASSELLREAISDCSLLSTLDMLDSCATTLLDTFNNLLDHAIVTHAGRDRGFLTSPFSEIKDIDLAVLVEEVVEAVRVGHLSQNVAHLQISPSTHRRGTYPTELPNLGHDLPDCSLLITVNIARYQWTLPVDVGAWKRIVMNIFGNALKHTSAGRIEVGLKVVKRTDRTGNASDYISFTVEDTGSGMSSDYLKYHLFTPFSQEDSITPGMGLGLSIVRQLVSDLGGTVNIKSSLGIGTLVEVLVPLRKHIPNSLTTNTTPLTSADEQHPLDDHFSELGGRTLCLITPDAYAAMADTEFYITKEVRNWSAIVERALKVIAETSLGMKLIVGTKDRPVPEADLYIMDCKLFNGTAKQRRDNVLQTWHARVAPLVLLCSGSGTSSCLKQQVGKGGNIHLHHPIGPRKLASVLRSALEAAQLNSDSVQTQTNKQACGAALKESDDLRGSQDPLPSLAMPAPSLKESALLLPPNTTGKWEKKTSPPKTAAASPPQPTRILHLLLVDDNPINTKLLMHFVRKLNHTFATASHGLEAVQQYKSALEGRGLRFDLVFMDINMPVMDGFEATREIRRLETEAGTSRCKVVALTGLSSDMDRDKASASGFDLFLTKPVKMTTVKGVLDDEMRGKEPSL</sequence>
<dbReference type="Pfam" id="PF00072">
    <property type="entry name" value="Response_reg"/>
    <property type="match status" value="1"/>
</dbReference>
<dbReference type="InterPro" id="IPR004358">
    <property type="entry name" value="Sig_transdc_His_kin-like_C"/>
</dbReference>
<dbReference type="PROSITE" id="PS50109">
    <property type="entry name" value="HIS_KIN"/>
    <property type="match status" value="1"/>
</dbReference>
<evidence type="ECO:0000256" key="5">
    <source>
        <dbReference type="ARBA" id="ARBA00022777"/>
    </source>
</evidence>
<evidence type="ECO:0000256" key="3">
    <source>
        <dbReference type="ARBA" id="ARBA00022553"/>
    </source>
</evidence>
<keyword evidence="5" id="KW-0418">Kinase</keyword>
<dbReference type="InterPro" id="IPR003594">
    <property type="entry name" value="HATPase_dom"/>
</dbReference>
<feature type="region of interest" description="Disordered" evidence="7">
    <location>
        <begin position="247"/>
        <end position="381"/>
    </location>
</feature>
<dbReference type="SMART" id="SM00448">
    <property type="entry name" value="REC"/>
    <property type="match status" value="1"/>
</dbReference>
<dbReference type="RefSeq" id="XP_070919680.1">
    <property type="nucleotide sequence ID" value="XM_071063579.1"/>
</dbReference>
<dbReference type="PRINTS" id="PR00344">
    <property type="entry name" value="BCTRLSENSOR"/>
</dbReference>
<dbReference type="SUPFAM" id="SSF52172">
    <property type="entry name" value="CheY-like"/>
    <property type="match status" value="1"/>
</dbReference>
<protein>
    <recommendedName>
        <fullName evidence="2">histidine kinase</fullName>
        <ecNumber evidence="2">2.7.13.3</ecNumber>
    </recommendedName>
</protein>
<proteinExistence type="predicted"/>
<dbReference type="InterPro" id="IPR011006">
    <property type="entry name" value="CheY-like_superfamily"/>
</dbReference>
<feature type="modified residue" description="4-aspartylphosphate" evidence="6">
    <location>
        <position position="1161"/>
    </location>
</feature>
<dbReference type="SMART" id="SM00387">
    <property type="entry name" value="HATPase_c"/>
    <property type="match status" value="1"/>
</dbReference>
<feature type="compositionally biased region" description="Polar residues" evidence="7">
    <location>
        <begin position="1031"/>
        <end position="1040"/>
    </location>
</feature>
<dbReference type="PANTHER" id="PTHR43047">
    <property type="entry name" value="TWO-COMPONENT HISTIDINE PROTEIN KINASE"/>
    <property type="match status" value="1"/>
</dbReference>
<dbReference type="Gene3D" id="3.40.50.2300">
    <property type="match status" value="1"/>
</dbReference>
<evidence type="ECO:0000256" key="6">
    <source>
        <dbReference type="PROSITE-ProRule" id="PRU00169"/>
    </source>
</evidence>
<gene>
    <name evidence="10" type="ORF">MFIFM68171_08159</name>
</gene>
<feature type="domain" description="Response regulatory" evidence="9">
    <location>
        <begin position="1106"/>
        <end position="1231"/>
    </location>
</feature>
<evidence type="ECO:0000313" key="10">
    <source>
        <dbReference type="EMBL" id="GAB1317949.1"/>
    </source>
</evidence>
<keyword evidence="4" id="KW-0808">Transferase</keyword>
<dbReference type="CDD" id="cd00082">
    <property type="entry name" value="HisKA"/>
    <property type="match status" value="1"/>
</dbReference>
<dbReference type="InterPro" id="IPR003661">
    <property type="entry name" value="HisK_dim/P_dom"/>
</dbReference>
<dbReference type="InterPro" id="IPR001789">
    <property type="entry name" value="Sig_transdc_resp-reg_receiver"/>
</dbReference>
<dbReference type="InterPro" id="IPR005467">
    <property type="entry name" value="His_kinase_dom"/>
</dbReference>
<dbReference type="Pfam" id="PF02518">
    <property type="entry name" value="HATPase_c"/>
    <property type="match status" value="1"/>
</dbReference>
<feature type="region of interest" description="Disordered" evidence="7">
    <location>
        <begin position="1031"/>
        <end position="1099"/>
    </location>
</feature>
<evidence type="ECO:0000256" key="1">
    <source>
        <dbReference type="ARBA" id="ARBA00000085"/>
    </source>
</evidence>
<dbReference type="SUPFAM" id="SSF47384">
    <property type="entry name" value="Homodimeric domain of signal transducing histidine kinase"/>
    <property type="match status" value="1"/>
</dbReference>
<dbReference type="Gene3D" id="1.10.287.130">
    <property type="match status" value="1"/>
</dbReference>
<keyword evidence="11" id="KW-1185">Reference proteome</keyword>
<organism evidence="10 11">
    <name type="scientific">Madurella fahalii</name>
    <dbReference type="NCBI Taxonomy" id="1157608"/>
    <lineage>
        <taxon>Eukaryota</taxon>
        <taxon>Fungi</taxon>
        <taxon>Dikarya</taxon>
        <taxon>Ascomycota</taxon>
        <taxon>Pezizomycotina</taxon>
        <taxon>Sordariomycetes</taxon>
        <taxon>Sordariomycetidae</taxon>
        <taxon>Sordariales</taxon>
        <taxon>Sordariales incertae sedis</taxon>
        <taxon>Madurella</taxon>
    </lineage>
</organism>
<evidence type="ECO:0000259" key="9">
    <source>
        <dbReference type="PROSITE" id="PS50110"/>
    </source>
</evidence>
<evidence type="ECO:0000256" key="4">
    <source>
        <dbReference type="ARBA" id="ARBA00022679"/>
    </source>
</evidence>
<feature type="compositionally biased region" description="Low complexity" evidence="7">
    <location>
        <begin position="317"/>
        <end position="332"/>
    </location>
</feature>
<dbReference type="SUPFAM" id="SSF55781">
    <property type="entry name" value="GAF domain-like"/>
    <property type="match status" value="1"/>
</dbReference>
<keyword evidence="3 6" id="KW-0597">Phosphoprotein</keyword>
<comment type="catalytic activity">
    <reaction evidence="1">
        <text>ATP + protein L-histidine = ADP + protein N-phospho-L-histidine.</text>
        <dbReference type="EC" id="2.7.13.3"/>
    </reaction>
</comment>
<evidence type="ECO:0000256" key="2">
    <source>
        <dbReference type="ARBA" id="ARBA00012438"/>
    </source>
</evidence>
<comment type="caution">
    <text evidence="10">The sequence shown here is derived from an EMBL/GenBank/DDBJ whole genome shotgun (WGS) entry which is preliminary data.</text>
</comment>
<dbReference type="PROSITE" id="PS50110">
    <property type="entry name" value="RESPONSE_REGULATORY"/>
    <property type="match status" value="1"/>
</dbReference>
<feature type="compositionally biased region" description="Low complexity" evidence="7">
    <location>
        <begin position="1058"/>
        <end position="1069"/>
    </location>
</feature>
<dbReference type="EC" id="2.7.13.3" evidence="2"/>
<feature type="compositionally biased region" description="Polar residues" evidence="7">
    <location>
        <begin position="333"/>
        <end position="342"/>
    </location>
</feature>
<dbReference type="Proteomes" id="UP001628179">
    <property type="component" value="Unassembled WGS sequence"/>
</dbReference>
<dbReference type="CDD" id="cd17546">
    <property type="entry name" value="REC_hyHK_CKI1_RcsC-like"/>
    <property type="match status" value="1"/>
</dbReference>
<dbReference type="SMART" id="SM00388">
    <property type="entry name" value="HisKA"/>
    <property type="match status" value="1"/>
</dbReference>
<dbReference type="InterPro" id="IPR036890">
    <property type="entry name" value="HATPase_C_sf"/>
</dbReference>
<dbReference type="Gene3D" id="3.30.450.40">
    <property type="match status" value="1"/>
</dbReference>
<accession>A0ABQ0GJL0</accession>
<dbReference type="GeneID" id="98178902"/>
<evidence type="ECO:0000259" key="8">
    <source>
        <dbReference type="PROSITE" id="PS50109"/>
    </source>
</evidence>
<dbReference type="PANTHER" id="PTHR43047:SF72">
    <property type="entry name" value="OSMOSENSING HISTIDINE PROTEIN KINASE SLN1"/>
    <property type="match status" value="1"/>
</dbReference>
<dbReference type="InterPro" id="IPR036097">
    <property type="entry name" value="HisK_dim/P_sf"/>
</dbReference>
<dbReference type="EMBL" id="BAAFSV010000004">
    <property type="protein sequence ID" value="GAB1317949.1"/>
    <property type="molecule type" value="Genomic_DNA"/>
</dbReference>
<dbReference type="Pfam" id="PF00512">
    <property type="entry name" value="HisKA"/>
    <property type="match status" value="1"/>
</dbReference>
<dbReference type="Gene3D" id="3.30.565.10">
    <property type="entry name" value="Histidine kinase-like ATPase, C-terminal domain"/>
    <property type="match status" value="1"/>
</dbReference>
<name>A0ABQ0GJL0_9PEZI</name>
<dbReference type="InterPro" id="IPR029016">
    <property type="entry name" value="GAF-like_dom_sf"/>
</dbReference>